<gene>
    <name evidence="1" type="ORF">CHS0354_025696</name>
</gene>
<evidence type="ECO:0000313" key="2">
    <source>
        <dbReference type="Proteomes" id="UP001195483"/>
    </source>
</evidence>
<proteinExistence type="predicted"/>
<comment type="caution">
    <text evidence="1">The sequence shown here is derived from an EMBL/GenBank/DDBJ whole genome shotgun (WGS) entry which is preliminary data.</text>
</comment>
<accession>A0AAE0S0K7</accession>
<reference evidence="1" key="3">
    <citation type="submission" date="2023-05" db="EMBL/GenBank/DDBJ databases">
        <authorList>
            <person name="Smith C.H."/>
        </authorList>
    </citation>
    <scope>NUCLEOTIDE SEQUENCE</scope>
    <source>
        <strain evidence="1">CHS0354</strain>
        <tissue evidence="1">Mantle</tissue>
    </source>
</reference>
<dbReference type="EMBL" id="JAEAOA010001532">
    <property type="protein sequence ID" value="KAK3583177.1"/>
    <property type="molecule type" value="Genomic_DNA"/>
</dbReference>
<reference evidence="1" key="1">
    <citation type="journal article" date="2021" name="Genome Biol. Evol.">
        <title>A High-Quality Reference Genome for a Parasitic Bivalve with Doubly Uniparental Inheritance (Bivalvia: Unionida).</title>
        <authorList>
            <person name="Smith C.H."/>
        </authorList>
    </citation>
    <scope>NUCLEOTIDE SEQUENCE</scope>
    <source>
        <strain evidence="1">CHS0354</strain>
    </source>
</reference>
<keyword evidence="2" id="KW-1185">Reference proteome</keyword>
<organism evidence="1 2">
    <name type="scientific">Potamilus streckersoni</name>
    <dbReference type="NCBI Taxonomy" id="2493646"/>
    <lineage>
        <taxon>Eukaryota</taxon>
        <taxon>Metazoa</taxon>
        <taxon>Spiralia</taxon>
        <taxon>Lophotrochozoa</taxon>
        <taxon>Mollusca</taxon>
        <taxon>Bivalvia</taxon>
        <taxon>Autobranchia</taxon>
        <taxon>Heteroconchia</taxon>
        <taxon>Palaeoheterodonta</taxon>
        <taxon>Unionida</taxon>
        <taxon>Unionoidea</taxon>
        <taxon>Unionidae</taxon>
        <taxon>Ambleminae</taxon>
        <taxon>Lampsilini</taxon>
        <taxon>Potamilus</taxon>
    </lineage>
</organism>
<dbReference type="Proteomes" id="UP001195483">
    <property type="component" value="Unassembled WGS sequence"/>
</dbReference>
<protein>
    <submittedName>
        <fullName evidence="1">Uncharacterized protein</fullName>
    </submittedName>
</protein>
<evidence type="ECO:0000313" key="1">
    <source>
        <dbReference type="EMBL" id="KAK3583177.1"/>
    </source>
</evidence>
<sequence>MRCKLLRLRHQMELFYSSSKELGYTMCMTCHKAVVKKTERIIKEQTAPRAISTSSEHRCNLLT</sequence>
<dbReference type="AlphaFoldDB" id="A0AAE0S0K7"/>
<reference evidence="1" key="2">
    <citation type="journal article" date="2021" name="Genome Biol. Evol.">
        <title>Developing a high-quality reference genome for a parasitic bivalve with doubly uniparental inheritance (Bivalvia: Unionida).</title>
        <authorList>
            <person name="Smith C.H."/>
        </authorList>
    </citation>
    <scope>NUCLEOTIDE SEQUENCE</scope>
    <source>
        <strain evidence="1">CHS0354</strain>
        <tissue evidence="1">Mantle</tissue>
    </source>
</reference>
<name>A0AAE0S0K7_9BIVA</name>